<name>A0A2M9EX94_9BACL</name>
<keyword evidence="3" id="KW-1185">Reference proteome</keyword>
<feature type="transmembrane region" description="Helical" evidence="1">
    <location>
        <begin position="68"/>
        <end position="86"/>
    </location>
</feature>
<dbReference type="RefSeq" id="WP_100354243.1">
    <property type="nucleotide sequence ID" value="NZ_PCGR01000004.1"/>
</dbReference>
<keyword evidence="1" id="KW-0812">Transmembrane</keyword>
<dbReference type="OrthoDB" id="9840460at2"/>
<keyword evidence="1" id="KW-0472">Membrane</keyword>
<dbReference type="Proteomes" id="UP000228680">
    <property type="component" value="Unassembled WGS sequence"/>
</dbReference>
<reference evidence="2 3" key="1">
    <citation type="submission" date="2017-10" db="EMBL/GenBank/DDBJ databases">
        <title>Draft genome of Chryseomicrobium casticus sp. nov.</title>
        <authorList>
            <person name="Chakraborty R."/>
            <person name="Saha T."/>
        </authorList>
    </citation>
    <scope>NUCLEOTIDE SEQUENCE [LARGE SCALE GENOMIC DNA]</scope>
    <source>
        <strain evidence="2 3">ET03</strain>
    </source>
</reference>
<gene>
    <name evidence="2" type="ORF">CQS04_11390</name>
</gene>
<accession>A0A2M9EX94</accession>
<keyword evidence="1" id="KW-1133">Transmembrane helix</keyword>
<sequence>MNPSTWTIRKLVNGAILIPAVFIALLVSTTLELSGWITVLIAIALTAVLFVIVNRWKALDRPISKTTYTIWNVVIILSFVIIYYTIRSTM</sequence>
<feature type="transmembrane region" description="Helical" evidence="1">
    <location>
        <begin position="37"/>
        <end position="56"/>
    </location>
</feature>
<feature type="transmembrane region" description="Helical" evidence="1">
    <location>
        <begin position="12"/>
        <end position="31"/>
    </location>
</feature>
<protein>
    <submittedName>
        <fullName evidence="2">Uncharacterized protein</fullName>
    </submittedName>
</protein>
<dbReference type="AlphaFoldDB" id="A0A2M9EX94"/>
<evidence type="ECO:0000313" key="2">
    <source>
        <dbReference type="EMBL" id="PJK15833.1"/>
    </source>
</evidence>
<comment type="caution">
    <text evidence="2">The sequence shown here is derived from an EMBL/GenBank/DDBJ whole genome shotgun (WGS) entry which is preliminary data.</text>
</comment>
<organism evidence="2 3">
    <name type="scientific">Chryseomicrobium excrementi</name>
    <dbReference type="NCBI Taxonomy" id="2041346"/>
    <lineage>
        <taxon>Bacteria</taxon>
        <taxon>Bacillati</taxon>
        <taxon>Bacillota</taxon>
        <taxon>Bacilli</taxon>
        <taxon>Bacillales</taxon>
        <taxon>Caryophanaceae</taxon>
        <taxon>Chryseomicrobium</taxon>
    </lineage>
</organism>
<evidence type="ECO:0000313" key="3">
    <source>
        <dbReference type="Proteomes" id="UP000228680"/>
    </source>
</evidence>
<dbReference type="EMBL" id="PCGR01000004">
    <property type="protein sequence ID" value="PJK15833.1"/>
    <property type="molecule type" value="Genomic_DNA"/>
</dbReference>
<evidence type="ECO:0000256" key="1">
    <source>
        <dbReference type="SAM" id="Phobius"/>
    </source>
</evidence>
<proteinExistence type="predicted"/>